<feature type="region of interest" description="Disordered" evidence="1">
    <location>
        <begin position="114"/>
        <end position="171"/>
    </location>
</feature>
<feature type="region of interest" description="Disordered" evidence="1">
    <location>
        <begin position="523"/>
        <end position="542"/>
    </location>
</feature>
<gene>
    <name evidence="2" type="ORF">LDH80_01270</name>
</gene>
<protein>
    <submittedName>
        <fullName evidence="2">SWIM zinc finger family protein</fullName>
    </submittedName>
</protein>
<proteinExistence type="predicted"/>
<evidence type="ECO:0000313" key="3">
    <source>
        <dbReference type="Proteomes" id="UP001164506"/>
    </source>
</evidence>
<evidence type="ECO:0000256" key="1">
    <source>
        <dbReference type="SAM" id="MobiDB-lite"/>
    </source>
</evidence>
<dbReference type="EMBL" id="CP084204">
    <property type="protein sequence ID" value="UZX19451.1"/>
    <property type="molecule type" value="Genomic_DNA"/>
</dbReference>
<feature type="compositionally biased region" description="Gly residues" evidence="1">
    <location>
        <begin position="117"/>
        <end position="127"/>
    </location>
</feature>
<dbReference type="GeneID" id="95598030"/>
<keyword evidence="3" id="KW-1185">Reference proteome</keyword>
<name>A0ABY6QNS7_9ACTN</name>
<dbReference type="RefSeq" id="WP_190103005.1">
    <property type="nucleotide sequence ID" value="NZ_BMUH01000004.1"/>
</dbReference>
<reference evidence="2" key="1">
    <citation type="submission" date="2021-09" db="EMBL/GenBank/DDBJ databases">
        <title>Complete genome sequence and metabolic characterization of Streptomyces tanashiensis DSM 731 the producer of antibacterial Kalafungin and diverse secondary metabolites.</title>
        <authorList>
            <person name="Abbasi M.N."/>
            <person name="Anwar M.N."/>
            <person name="Alam K."/>
            <person name="Shoaib M."/>
            <person name="Lin Z."/>
            <person name="Hayat M."/>
            <person name="Ali M.I."/>
            <person name="Malik H.M.T."/>
            <person name="Ahmed I."/>
            <person name="Li A."/>
            <person name="Hailong Wang H."/>
            <person name="Zhang Y."/>
        </authorList>
    </citation>
    <scope>NUCLEOTIDE SEQUENCE</scope>
    <source>
        <strain evidence="2">Kala</strain>
    </source>
</reference>
<accession>A0ABY6QNS7</accession>
<sequence>MSTGLLPPVTPDVLADAVEQLSARLRKKLDAAIAGCADRAAATADGSVEVLFGEDATVTLRPGPSGAVAHADQAACTCLLAPRCLHRAAVLGAAPLVDGKVDACGAHGPVADEAAGSGAGSDTGAGPGEAWPADVPANTGSGQPVEASAGGPGRRTGAARDQAGAESAAPPALTTAQVRAAEALWAAAAEALSAGVTAGGAVVQAELLRAAHTARLAGLPRAEAAALRVVRGLRAAREQSQGQRLGDLTEAFRELLAGTASLSSGSADAGAAGSARRVYEQGGSLRVYGLCREPVLSATGYAGVTTHLIGSDSAGYTVSDVRPGGLARVKGAGSASVALGGAVLDHAGLARGGLRIVGATVSADGRLGAGRGVSATPLRGVDWSEEPAAALFARPVREAMAAVLADGAPGAGEPGGTATRLLGCDVEVLGAAGDCVVVRVSGEGPLLRLRPAHLHPELPHAANLRRIAQYPGLALRVLGRPDLDRAATLRPLAVGPVPGASATLRLPDGWKGRADLGYDRLQGEHFPGGTAGSPASEPVATGPDPLADAPLWRVRRLLETGVAGGRRAVAEAGRGTDSASLVTRLTRAGLGGAAHLAQALTAEAGRRPRDAFGRLTDASADGYARAWLASAVHLAAAERSLVAWSWS</sequence>
<organism evidence="2 3">
    <name type="scientific">Streptomyces tanashiensis</name>
    <dbReference type="NCBI Taxonomy" id="67367"/>
    <lineage>
        <taxon>Bacteria</taxon>
        <taxon>Bacillati</taxon>
        <taxon>Actinomycetota</taxon>
        <taxon>Actinomycetes</taxon>
        <taxon>Kitasatosporales</taxon>
        <taxon>Streptomycetaceae</taxon>
        <taxon>Streptomyces</taxon>
    </lineage>
</organism>
<dbReference type="Proteomes" id="UP001164506">
    <property type="component" value="Chromosome"/>
</dbReference>
<evidence type="ECO:0000313" key="2">
    <source>
        <dbReference type="EMBL" id="UZX19451.1"/>
    </source>
</evidence>